<dbReference type="InterPro" id="IPR036415">
    <property type="entry name" value="Lamin_tail_dom_sf"/>
</dbReference>
<dbReference type="PROSITE" id="PS51841">
    <property type="entry name" value="LTD"/>
    <property type="match status" value="4"/>
</dbReference>
<accession>A0A381TXD6</accession>
<dbReference type="Gene3D" id="2.60.120.260">
    <property type="entry name" value="Galactose-binding domain-like"/>
    <property type="match status" value="1"/>
</dbReference>
<sequence>MQKNPEFRMRFADRVQIHYFNGGALTDENVLRRFREMKQEMSGVLGNLSSHVETTWVPRRRAIVMGQMAGQKIQFSDNTPQFTQNGGAVPTGYQLTLSASKGEVYYTVDGADPRRPGAMVETGKTVLQGNAEKWAMVPSVDNGGNDLGKTWHGGKEPFDHDDWDSGNDGVGYDQNADYDAHIGIDVDTEMNDINQSVFVRIPFNVSASDKKKSNFMMLWMKYDDGFVAYLNGTRIANANAALNPAWNAGANGGHDDASAVTWVSFDVGKHINRLKSGNNILAIHGLNSGLGSSDMLINAELSLGQRSGAEVADGVVLYSEPIKLTRDTTIRARSMLNGQWSALVEHSFQAGRAGSPLRFTEIMYNPPGGSEYEFVELHNSGTFDVPLGWHRFDGIDFTFAGDAVIGPGEFLVLASDNDPDTFKVRYPGLTVNGWYRGSLSNSGERLALLDARWRRVVEVDFSDASAWPSLADGGGHSLELIDLLGDPGAASNWRDSSAKAGSPGRASAAAVVPPVRINEVHVQSLLSPQPDFVELQNLGEAAVDLSGWTLRDGDDNTFTFPDGTALGQDGLLGIWCGAVGGDGLRASFGLDQAGDSVALFDTDGQRVDAVTFGAIGSSIVRTASGWTTANPTFGKLNKPTQPATLTKLVINEWLADAGEGGRDWLELYNPDANAPALITGLHIRVDQEVDGLHRIATISPRGYMRVWLDTRPGAGHVDLSLPSDGATITLITAEGIEFATMSYAKQKSGVSEGLRPDGSSRKVKFTKGATPGAPNIVPAYNGPRINEVLAFSRNATSDWVEFHNDTGSDMSLDGVSLSRRANGVGDWIFPMGSTIKMGGYLVVRFDDSQPVGDLNTGVPLAAEGGGVYMFDPDGFLSRSIEYGFQVADRSIGMSDGRWQLLIEPTPGKLNTEPVALANPVNVVFNEWMAKPATGADWFELFNPETKPVDIGGMTLSDDPTAVGRAKFTVPDRTFIPARGWVRWVADGSAGAGHVNFSLRGRGELLRLYGKQRSAVDEVEIFNQAEGISRGRLPDGAEGLKDFPLTPTPGGGNYLPITTVVINEVLSHSDAPLEDAIELHNLSEGSVDISGWRLGDAFDSPTQFVIPVGTILAAGGYTVIYEGDFNRADAGFSLNSAHGDTVYLSEVGGDGNPSGFRAVQAVPPMANGVSVGRVTTRFGTQFVPLARRTFGVDAPESVFAFRKGRGEANTGPQVGPVVISEIMYEGQQNVAGLAQAQLEYVELHNISDHPAPLFNPIEPQNIWRLRGGVKLDFPTNTVLQAGGFLLIGGFDPAAEPAVAERFREHYNVPIGVPIIGPFDGRLANGGESVRLFQPDNMQGLGHEDAGFVPYLPVETVSYNNREPWPSDADGTGLSLQRKEAGKFGDEPDNWFAAAPTAGLANAKAAAADRDADGMDDTWEVAHSLNPANAADAMADADNDGVTNLGEFRSETDPNDAQSRFAILSIGVTGGRVTISVHVSPGRRYRVESSDTVSDGWTKLAEFTANLAQPLAKVESDVPLGQARFYRIRLVE</sequence>
<evidence type="ECO:0000313" key="2">
    <source>
        <dbReference type="EMBL" id="SVA20111.1"/>
    </source>
</evidence>
<dbReference type="Pfam" id="PF00932">
    <property type="entry name" value="LTD"/>
    <property type="match status" value="5"/>
</dbReference>
<feature type="domain" description="LTD" evidence="1">
    <location>
        <begin position="639"/>
        <end position="745"/>
    </location>
</feature>
<feature type="domain" description="LTD" evidence="1">
    <location>
        <begin position="1045"/>
        <end position="1177"/>
    </location>
</feature>
<feature type="domain" description="LTD" evidence="1">
    <location>
        <begin position="502"/>
        <end position="614"/>
    </location>
</feature>
<dbReference type="InterPro" id="IPR001322">
    <property type="entry name" value="Lamin_tail_dom"/>
</dbReference>
<name>A0A381TXD6_9ZZZZ</name>
<reference evidence="2" key="1">
    <citation type="submission" date="2018-05" db="EMBL/GenBank/DDBJ databases">
        <authorList>
            <person name="Lanie J.A."/>
            <person name="Ng W.-L."/>
            <person name="Kazmierczak K.M."/>
            <person name="Andrzejewski T.M."/>
            <person name="Davidsen T.M."/>
            <person name="Wayne K.J."/>
            <person name="Tettelin H."/>
            <person name="Glass J.I."/>
            <person name="Rusch D."/>
            <person name="Podicherti R."/>
            <person name="Tsui H.-C.T."/>
            <person name="Winkler M.E."/>
        </authorList>
    </citation>
    <scope>NUCLEOTIDE SEQUENCE</scope>
</reference>
<organism evidence="2">
    <name type="scientific">marine metagenome</name>
    <dbReference type="NCBI Taxonomy" id="408172"/>
    <lineage>
        <taxon>unclassified sequences</taxon>
        <taxon>metagenomes</taxon>
        <taxon>ecological metagenomes</taxon>
    </lineage>
</organism>
<gene>
    <name evidence="2" type="ORF">METZ01_LOCUS72965</name>
</gene>
<feature type="domain" description="LTD" evidence="1">
    <location>
        <begin position="344"/>
        <end position="489"/>
    </location>
</feature>
<dbReference type="Gene3D" id="2.60.40.1260">
    <property type="entry name" value="Lamin Tail domain"/>
    <property type="match status" value="2"/>
</dbReference>
<dbReference type="SUPFAM" id="SSF74853">
    <property type="entry name" value="Lamin A/C globular tail domain"/>
    <property type="match status" value="5"/>
</dbReference>
<proteinExistence type="predicted"/>
<protein>
    <recommendedName>
        <fullName evidence="1">LTD domain-containing protein</fullName>
    </recommendedName>
</protein>
<dbReference type="EMBL" id="UINC01005251">
    <property type="protein sequence ID" value="SVA20111.1"/>
    <property type="molecule type" value="Genomic_DNA"/>
</dbReference>
<evidence type="ECO:0000259" key="1">
    <source>
        <dbReference type="PROSITE" id="PS51841"/>
    </source>
</evidence>